<keyword evidence="5 7" id="KW-0689">Ribosomal protein</keyword>
<protein>
    <recommendedName>
        <fullName evidence="7 8">Multifunctional fusion protein</fullName>
    </recommendedName>
    <domain>
        <recommendedName>
            <fullName evidence="7">Large ribosomal subunit protein uL29</fullName>
        </recommendedName>
    </domain>
    <domain>
        <recommendedName>
            <fullName evidence="8">Small ribosomal subunit protein uS17</fullName>
        </recommendedName>
    </domain>
</protein>
<dbReference type="NCBIfam" id="TIGR00012">
    <property type="entry name" value="L29"/>
    <property type="match status" value="1"/>
</dbReference>
<dbReference type="PANTHER" id="PTHR10744">
    <property type="entry name" value="40S RIBOSOMAL PROTEIN S11 FAMILY MEMBER"/>
    <property type="match status" value="1"/>
</dbReference>
<keyword evidence="6 7" id="KW-0687">Ribonucleoprotein</keyword>
<accession>A0A447JBC0</accession>
<dbReference type="InterPro" id="IPR012340">
    <property type="entry name" value="NA-bd_OB-fold"/>
</dbReference>
<dbReference type="GO" id="GO:0003735">
    <property type="term" value="F:structural constituent of ribosome"/>
    <property type="evidence" value="ECO:0007669"/>
    <property type="project" value="UniProtKB-UniRule"/>
</dbReference>
<evidence type="ECO:0000256" key="1">
    <source>
        <dbReference type="ARBA" id="ARBA00009254"/>
    </source>
</evidence>
<dbReference type="Gene3D" id="6.10.140.1970">
    <property type="match status" value="1"/>
</dbReference>
<sequence>MKAKELREKSVEELNTELLNLLREQFNLRMQAASGQLQQSHLLKQVRRDVARVKTLLTEKAGCVMTDKIRTLQGRVVSDKMEKSIVVAIERFVKHPIYGKFIKRTTKMHVHDENNECGIGDVVEIRECRPLSKTKSWTLVRVVEKAVL</sequence>
<dbReference type="SUPFAM" id="SSF46561">
    <property type="entry name" value="Ribosomal protein L29 (L29p)"/>
    <property type="match status" value="1"/>
</dbReference>
<evidence type="ECO:0000256" key="9">
    <source>
        <dbReference type="RuleBase" id="RU003872"/>
    </source>
</evidence>
<dbReference type="HAMAP" id="MF_00374">
    <property type="entry name" value="Ribosomal_uL29"/>
    <property type="match status" value="1"/>
</dbReference>
<keyword evidence="3 8" id="KW-0699">rRNA-binding</keyword>
<comment type="function">
    <text evidence="8">One of the primary rRNA binding proteins, it binds specifically to the 5'-end of 16S ribosomal RNA.</text>
</comment>
<dbReference type="InterPro" id="IPR001854">
    <property type="entry name" value="Ribosomal_uL29"/>
</dbReference>
<dbReference type="Proteomes" id="UP000281393">
    <property type="component" value="Chromosome"/>
</dbReference>
<gene>
    <name evidence="8 10" type="primary">rpsQ</name>
    <name evidence="7" type="synonym">rpmC</name>
    <name evidence="10" type="ORF">NCTC7102_00557</name>
</gene>
<dbReference type="SUPFAM" id="SSF50249">
    <property type="entry name" value="Nucleic acid-binding proteins"/>
    <property type="match status" value="1"/>
</dbReference>
<proteinExistence type="inferred from homology"/>
<evidence type="ECO:0000256" key="6">
    <source>
        <dbReference type="ARBA" id="ARBA00023274"/>
    </source>
</evidence>
<keyword evidence="4 8" id="KW-0694">RNA-binding</keyword>
<dbReference type="FunFam" id="2.40.50.140:FF:000014">
    <property type="entry name" value="30S ribosomal protein S17"/>
    <property type="match status" value="1"/>
</dbReference>
<comment type="similarity">
    <text evidence="1 7">Belongs to the universal ribosomal protein uL29 family.</text>
</comment>
<dbReference type="EMBL" id="LR133909">
    <property type="protein sequence ID" value="VDY37473.1"/>
    <property type="molecule type" value="Genomic_DNA"/>
</dbReference>
<dbReference type="PANTHER" id="PTHR10744:SF1">
    <property type="entry name" value="SMALL RIBOSOMAL SUBUNIT PROTEIN US17M"/>
    <property type="match status" value="1"/>
</dbReference>
<dbReference type="Gene3D" id="2.40.50.140">
    <property type="entry name" value="Nucleic acid-binding proteins"/>
    <property type="match status" value="1"/>
</dbReference>
<evidence type="ECO:0000256" key="5">
    <source>
        <dbReference type="ARBA" id="ARBA00022980"/>
    </source>
</evidence>
<dbReference type="Pfam" id="PF00831">
    <property type="entry name" value="Ribosomal_L29"/>
    <property type="match status" value="1"/>
</dbReference>
<comment type="similarity">
    <text evidence="2 8 9">Belongs to the universal ribosomal protein uS17 family.</text>
</comment>
<dbReference type="InterPro" id="IPR019979">
    <property type="entry name" value="Ribosomal_uS17_CS"/>
</dbReference>
<evidence type="ECO:0000313" key="10">
    <source>
        <dbReference type="EMBL" id="VDY37473.1"/>
    </source>
</evidence>
<dbReference type="CDD" id="cd00364">
    <property type="entry name" value="Ribosomal_uS17"/>
    <property type="match status" value="1"/>
</dbReference>
<dbReference type="InterPro" id="IPR036049">
    <property type="entry name" value="Ribosomal_uL29_sf"/>
</dbReference>
<dbReference type="Pfam" id="PF00366">
    <property type="entry name" value="Ribosomal_S17"/>
    <property type="match status" value="1"/>
</dbReference>
<dbReference type="AlphaFoldDB" id="A0A447JBC0"/>
<dbReference type="NCBIfam" id="NF004123">
    <property type="entry name" value="PRK05610.1"/>
    <property type="match status" value="1"/>
</dbReference>
<dbReference type="InterPro" id="IPR019984">
    <property type="entry name" value="Ribosomal_uS17_bact/chlr"/>
</dbReference>
<evidence type="ECO:0000256" key="4">
    <source>
        <dbReference type="ARBA" id="ARBA00022884"/>
    </source>
</evidence>
<dbReference type="GO" id="GO:0022627">
    <property type="term" value="C:cytosolic small ribosomal subunit"/>
    <property type="evidence" value="ECO:0007669"/>
    <property type="project" value="UniProtKB-UniRule"/>
</dbReference>
<reference evidence="10 11" key="1">
    <citation type="submission" date="2018-12" db="EMBL/GenBank/DDBJ databases">
        <authorList>
            <consortium name="Pathogen Informatics"/>
        </authorList>
    </citation>
    <scope>NUCLEOTIDE SEQUENCE [LARGE SCALE GENOMIC DNA]</scope>
    <source>
        <strain evidence="10 11">NCTC7102</strain>
    </source>
</reference>
<dbReference type="InterPro" id="IPR000266">
    <property type="entry name" value="Ribosomal_uS17"/>
</dbReference>
<dbReference type="GO" id="GO:0019843">
    <property type="term" value="F:rRNA binding"/>
    <property type="evidence" value="ECO:0007669"/>
    <property type="project" value="UniProtKB-UniRule"/>
</dbReference>
<evidence type="ECO:0000256" key="7">
    <source>
        <dbReference type="HAMAP-Rule" id="MF_00374"/>
    </source>
</evidence>
<evidence type="ECO:0000256" key="3">
    <source>
        <dbReference type="ARBA" id="ARBA00022730"/>
    </source>
</evidence>
<dbReference type="PRINTS" id="PR00973">
    <property type="entry name" value="RIBOSOMALS17"/>
</dbReference>
<organism evidence="10 11">
    <name type="scientific">Salmonella enterica subsp. enterica serovar Daytona</name>
    <dbReference type="NCBI Taxonomy" id="1962639"/>
    <lineage>
        <taxon>Bacteria</taxon>
        <taxon>Pseudomonadati</taxon>
        <taxon>Pseudomonadota</taxon>
        <taxon>Gammaproteobacteria</taxon>
        <taxon>Enterobacterales</taxon>
        <taxon>Enterobacteriaceae</taxon>
        <taxon>Salmonella</taxon>
    </lineage>
</organism>
<dbReference type="NCBIfam" id="TIGR03635">
    <property type="entry name" value="uS17_bact"/>
    <property type="match status" value="1"/>
</dbReference>
<dbReference type="HAMAP" id="MF_01345_B">
    <property type="entry name" value="Ribosomal_uS17_B"/>
    <property type="match status" value="1"/>
</dbReference>
<evidence type="ECO:0000313" key="11">
    <source>
        <dbReference type="Proteomes" id="UP000281393"/>
    </source>
</evidence>
<dbReference type="PROSITE" id="PS00579">
    <property type="entry name" value="RIBOSOMAL_L29"/>
    <property type="match status" value="1"/>
</dbReference>
<dbReference type="InterPro" id="IPR018254">
    <property type="entry name" value="Ribosomal_uL29_CS"/>
</dbReference>
<name>A0A447JBC0_SALET</name>
<comment type="subunit">
    <text evidence="8">Part of the 30S ribosomal subunit.</text>
</comment>
<dbReference type="CDD" id="cd00427">
    <property type="entry name" value="Ribosomal_L29_HIP"/>
    <property type="match status" value="1"/>
</dbReference>
<evidence type="ECO:0000256" key="2">
    <source>
        <dbReference type="ARBA" id="ARBA00010254"/>
    </source>
</evidence>
<dbReference type="PROSITE" id="PS00056">
    <property type="entry name" value="RIBOSOMAL_S17"/>
    <property type="match status" value="1"/>
</dbReference>
<dbReference type="GO" id="GO:0006412">
    <property type="term" value="P:translation"/>
    <property type="evidence" value="ECO:0007669"/>
    <property type="project" value="UniProtKB-UniRule"/>
</dbReference>
<evidence type="ECO:0000256" key="8">
    <source>
        <dbReference type="HAMAP-Rule" id="MF_01345"/>
    </source>
</evidence>